<reference evidence="1" key="2">
    <citation type="submission" date="2023-05" db="EMBL/GenBank/DDBJ databases">
        <authorList>
            <person name="Schelkunov M.I."/>
        </authorList>
    </citation>
    <scope>NUCLEOTIDE SEQUENCE</scope>
    <source>
        <strain evidence="1">Hsosn_3</strain>
        <tissue evidence="1">Leaf</tissue>
    </source>
</reference>
<evidence type="ECO:0000313" key="1">
    <source>
        <dbReference type="EMBL" id="KAK1377114.1"/>
    </source>
</evidence>
<comment type="caution">
    <text evidence="1">The sequence shown here is derived from an EMBL/GenBank/DDBJ whole genome shotgun (WGS) entry which is preliminary data.</text>
</comment>
<evidence type="ECO:0000313" key="2">
    <source>
        <dbReference type="Proteomes" id="UP001237642"/>
    </source>
</evidence>
<accession>A0AAD8I278</accession>
<dbReference type="Proteomes" id="UP001237642">
    <property type="component" value="Unassembled WGS sequence"/>
</dbReference>
<dbReference type="EMBL" id="JAUIZM010000007">
    <property type="protein sequence ID" value="KAK1377114.1"/>
    <property type="molecule type" value="Genomic_DNA"/>
</dbReference>
<name>A0AAD8I278_9APIA</name>
<reference evidence="1" key="1">
    <citation type="submission" date="2023-02" db="EMBL/GenBank/DDBJ databases">
        <title>Genome of toxic invasive species Heracleum sosnowskyi carries increased number of genes despite the absence of recent whole-genome duplications.</title>
        <authorList>
            <person name="Schelkunov M."/>
            <person name="Shtratnikova V."/>
            <person name="Makarenko M."/>
            <person name="Klepikova A."/>
            <person name="Omelchenko D."/>
            <person name="Novikova G."/>
            <person name="Obukhova E."/>
            <person name="Bogdanov V."/>
            <person name="Penin A."/>
            <person name="Logacheva M."/>
        </authorList>
    </citation>
    <scope>NUCLEOTIDE SEQUENCE</scope>
    <source>
        <strain evidence="1">Hsosn_3</strain>
        <tissue evidence="1">Leaf</tissue>
    </source>
</reference>
<proteinExistence type="predicted"/>
<dbReference type="AlphaFoldDB" id="A0AAD8I278"/>
<organism evidence="1 2">
    <name type="scientific">Heracleum sosnowskyi</name>
    <dbReference type="NCBI Taxonomy" id="360622"/>
    <lineage>
        <taxon>Eukaryota</taxon>
        <taxon>Viridiplantae</taxon>
        <taxon>Streptophyta</taxon>
        <taxon>Embryophyta</taxon>
        <taxon>Tracheophyta</taxon>
        <taxon>Spermatophyta</taxon>
        <taxon>Magnoliopsida</taxon>
        <taxon>eudicotyledons</taxon>
        <taxon>Gunneridae</taxon>
        <taxon>Pentapetalae</taxon>
        <taxon>asterids</taxon>
        <taxon>campanulids</taxon>
        <taxon>Apiales</taxon>
        <taxon>Apiaceae</taxon>
        <taxon>Apioideae</taxon>
        <taxon>apioid superclade</taxon>
        <taxon>Tordylieae</taxon>
        <taxon>Tordyliinae</taxon>
        <taxon>Heracleum</taxon>
    </lineage>
</organism>
<sequence length="119" mass="13397">MLGCVLLTDCLERWIARLSLFSRMETTASFSVLNSLGTNVFFLSEEISLHTLCKDACPDMVDRDACPDACNCNVSHHVCLYCIIALRTDFNMFDRAASLLVAFRAKVEKEYQLPYKGTS</sequence>
<keyword evidence="2" id="KW-1185">Reference proteome</keyword>
<gene>
    <name evidence="1" type="ORF">POM88_033307</name>
</gene>
<protein>
    <submittedName>
        <fullName evidence="1">Uncharacterized protein</fullName>
    </submittedName>
</protein>